<evidence type="ECO:0000259" key="2">
    <source>
        <dbReference type="Pfam" id="PF13472"/>
    </source>
</evidence>
<dbReference type="Pfam" id="PF13472">
    <property type="entry name" value="Lipase_GDSL_2"/>
    <property type="match status" value="1"/>
</dbReference>
<dbReference type="GO" id="GO:0052689">
    <property type="term" value="F:carboxylic ester hydrolase activity"/>
    <property type="evidence" value="ECO:0007669"/>
    <property type="project" value="InterPro"/>
</dbReference>
<dbReference type="EMBL" id="JAAQPE010000370">
    <property type="protein sequence ID" value="KAF5666498.1"/>
    <property type="molecule type" value="Genomic_DNA"/>
</dbReference>
<evidence type="ECO:0000259" key="3">
    <source>
        <dbReference type="Pfam" id="PF17996"/>
    </source>
</evidence>
<dbReference type="InterPro" id="IPR013830">
    <property type="entry name" value="SGNH_hydro"/>
</dbReference>
<accession>A0A8H5WQD6</accession>
<feature type="chain" id="PRO_5034354471" evidence="1">
    <location>
        <begin position="16"/>
        <end position="336"/>
    </location>
</feature>
<dbReference type="CDD" id="cd01831">
    <property type="entry name" value="Endoglucanase_E_like"/>
    <property type="match status" value="1"/>
</dbReference>
<dbReference type="PANTHER" id="PTHR37834:SF2">
    <property type="entry name" value="ESTERASE, SGNH HYDROLASE-TYPE"/>
    <property type="match status" value="1"/>
</dbReference>
<dbReference type="AlphaFoldDB" id="A0A8H5WQD6"/>
<evidence type="ECO:0000313" key="5">
    <source>
        <dbReference type="Proteomes" id="UP000572754"/>
    </source>
</evidence>
<sequence length="336" mass="35972">MKVAVLTFFMTAVSAALLPSYRFVGRVNPATKQLTWPSTGVAFTFKGTTASIKIDGITGTSSADLIIDGGNPILIKNVEGTSISTPKLTKGTHTVELRKRSEASFGVFRVTGVNTDGQLVENVAPKRKIEIIGDSITVGYAVLQDNGKTYGAVAARGLKADYSVVAWSGKGLTRNYAQNPPDTSPTMPVLYTRYGANDADNSYTFPSSWVPDAVVINLGTNDFSYLNVRQPVNPADLTQALVKLVKSIQPHYPKAQFFFVSSPLLSDYYPTAADAQKSTDVKVLKDVMQQLAGIKTHLVDWPTQGSDSGCDYHPNAATQAQGGALLEASIKAALGW</sequence>
<dbReference type="PANTHER" id="PTHR37834">
    <property type="entry name" value="GDSL-LIKE LIPASE/ACYLHYDROLASE DOMAIN PROTEIN (AFU_ORTHOLOGUE AFUA_2G00620)"/>
    <property type="match status" value="1"/>
</dbReference>
<dbReference type="Gene3D" id="3.40.50.1110">
    <property type="entry name" value="SGNH hydrolase"/>
    <property type="match status" value="1"/>
</dbReference>
<dbReference type="InterPro" id="IPR052762">
    <property type="entry name" value="PCW_deacetylase/CE"/>
</dbReference>
<keyword evidence="4" id="KW-0378">Hydrolase</keyword>
<feature type="domain" description="SGNH hydrolase-type esterase" evidence="2">
    <location>
        <begin position="132"/>
        <end position="319"/>
    </location>
</feature>
<evidence type="ECO:0000313" key="4">
    <source>
        <dbReference type="EMBL" id="KAF5666498.1"/>
    </source>
</evidence>
<name>A0A8H5WQD6_FUSCI</name>
<comment type="caution">
    <text evidence="4">The sequence shown here is derived from an EMBL/GenBank/DDBJ whole genome shotgun (WGS) entry which is preliminary data.</text>
</comment>
<keyword evidence="1" id="KW-0732">Signal</keyword>
<keyword evidence="5" id="KW-1185">Reference proteome</keyword>
<evidence type="ECO:0000256" key="1">
    <source>
        <dbReference type="SAM" id="SignalP"/>
    </source>
</evidence>
<reference evidence="5" key="1">
    <citation type="journal article" date="2020" name="BMC Genomics">
        <title>Correction to: Identification and distribution of gene clusters required for synthesis of sphingolipid metabolism inhibitors in diverse species of the filamentous fungus Fusarium.</title>
        <authorList>
            <person name="Kim H.S."/>
            <person name="Lohmar J.M."/>
            <person name="Busman M."/>
            <person name="Brown D.W."/>
            <person name="Naumann T.A."/>
            <person name="Divon H.H."/>
            <person name="Lysoe E."/>
            <person name="Uhlig S."/>
            <person name="Proctor R.H."/>
        </authorList>
    </citation>
    <scope>NUCLEOTIDE SEQUENCE [LARGE SCALE GENOMIC DNA]</scope>
    <source>
        <strain evidence="5">NRRL 25331</strain>
    </source>
</reference>
<dbReference type="Proteomes" id="UP000572754">
    <property type="component" value="Unassembled WGS sequence"/>
</dbReference>
<feature type="domain" description="Carbohydrate esterase 2 N-terminal" evidence="3">
    <location>
        <begin position="23"/>
        <end position="118"/>
    </location>
</feature>
<protein>
    <submittedName>
        <fullName evidence="4">Lipase acylhydrolase</fullName>
    </submittedName>
</protein>
<proteinExistence type="predicted"/>
<dbReference type="InterPro" id="IPR036514">
    <property type="entry name" value="SGNH_hydro_sf"/>
</dbReference>
<organism evidence="4 5">
    <name type="scientific">Fusarium circinatum</name>
    <name type="common">Pitch canker fungus</name>
    <name type="synonym">Gibberella circinata</name>
    <dbReference type="NCBI Taxonomy" id="48490"/>
    <lineage>
        <taxon>Eukaryota</taxon>
        <taxon>Fungi</taxon>
        <taxon>Dikarya</taxon>
        <taxon>Ascomycota</taxon>
        <taxon>Pezizomycotina</taxon>
        <taxon>Sordariomycetes</taxon>
        <taxon>Hypocreomycetidae</taxon>
        <taxon>Hypocreales</taxon>
        <taxon>Nectriaceae</taxon>
        <taxon>Fusarium</taxon>
        <taxon>Fusarium fujikuroi species complex</taxon>
    </lineage>
</organism>
<dbReference type="InterPro" id="IPR037461">
    <property type="entry name" value="CtCE2-like_dom"/>
</dbReference>
<dbReference type="InterPro" id="IPR040794">
    <property type="entry name" value="CE2_N"/>
</dbReference>
<gene>
    <name evidence="4" type="ORF">FCIRC_10212</name>
</gene>
<dbReference type="SUPFAM" id="SSF52266">
    <property type="entry name" value="SGNH hydrolase"/>
    <property type="match status" value="1"/>
</dbReference>
<dbReference type="Pfam" id="PF17996">
    <property type="entry name" value="CE2_N"/>
    <property type="match status" value="1"/>
</dbReference>
<feature type="signal peptide" evidence="1">
    <location>
        <begin position="1"/>
        <end position="15"/>
    </location>
</feature>
<dbReference type="Gene3D" id="2.60.120.260">
    <property type="entry name" value="Galactose-binding domain-like"/>
    <property type="match status" value="1"/>
</dbReference>
<reference evidence="4 5" key="2">
    <citation type="submission" date="2020-05" db="EMBL/GenBank/DDBJ databases">
        <title>Identification and distribution of gene clusters putatively required for synthesis of sphingolipid metabolism inhibitors in phylogenetically diverse species of the filamentous fungus Fusarium.</title>
        <authorList>
            <person name="Kim H.-S."/>
            <person name="Busman M."/>
            <person name="Brown D.W."/>
            <person name="Divon H."/>
            <person name="Uhlig S."/>
            <person name="Proctor R.H."/>
        </authorList>
    </citation>
    <scope>NUCLEOTIDE SEQUENCE [LARGE SCALE GENOMIC DNA]</scope>
    <source>
        <strain evidence="4 5">NRRL 25331</strain>
    </source>
</reference>